<reference evidence="4" key="1">
    <citation type="submission" date="2017-05" db="EMBL/GenBank/DDBJ databases">
        <authorList>
            <person name="Imhoff J.F."/>
            <person name="Rahn T."/>
            <person name="Kuenzel S."/>
            <person name="Neulinger S.C."/>
        </authorList>
    </citation>
    <scope>NUCLEOTIDE SEQUENCE</scope>
    <source>
        <strain evidence="4">LMG 28126</strain>
    </source>
</reference>
<dbReference type="Gene3D" id="2.30.40.10">
    <property type="entry name" value="Urease, subunit C, domain 1"/>
    <property type="match status" value="1"/>
</dbReference>
<feature type="domain" description="Amidohydrolase-related" evidence="3">
    <location>
        <begin position="50"/>
        <end position="395"/>
    </location>
</feature>
<dbReference type="RefSeq" id="WP_201157317.1">
    <property type="nucleotide sequence ID" value="NZ_NHSD01000258.1"/>
</dbReference>
<evidence type="ECO:0000259" key="3">
    <source>
        <dbReference type="Pfam" id="PF01979"/>
    </source>
</evidence>
<evidence type="ECO:0000313" key="4">
    <source>
        <dbReference type="EMBL" id="MBK5927556.1"/>
    </source>
</evidence>
<dbReference type="SUPFAM" id="SSF51338">
    <property type="entry name" value="Composite domain of metallo-dependent hydrolases"/>
    <property type="match status" value="1"/>
</dbReference>
<dbReference type="InterPro" id="IPR032466">
    <property type="entry name" value="Metal_Hydrolase"/>
</dbReference>
<gene>
    <name evidence="4" type="ORF">CCR87_09495</name>
</gene>
<reference evidence="4" key="2">
    <citation type="journal article" date="2020" name="Microorganisms">
        <title>Osmotic Adaptation and Compatible Solute Biosynthesis of Phototrophic Bacteria as Revealed from Genome Analyses.</title>
        <authorList>
            <person name="Imhoff J.F."/>
            <person name="Rahn T."/>
            <person name="Kunzel S."/>
            <person name="Keller A."/>
            <person name="Neulinger S.C."/>
        </authorList>
    </citation>
    <scope>NUCLEOTIDE SEQUENCE</scope>
    <source>
        <strain evidence="4">LMG 28126</strain>
    </source>
</reference>
<dbReference type="Pfam" id="PF01979">
    <property type="entry name" value="Amidohydro_1"/>
    <property type="match status" value="1"/>
</dbReference>
<evidence type="ECO:0000256" key="2">
    <source>
        <dbReference type="ARBA" id="ARBA00022801"/>
    </source>
</evidence>
<dbReference type="AlphaFoldDB" id="A0A934WJ17"/>
<keyword evidence="5" id="KW-1185">Reference proteome</keyword>
<comment type="caution">
    <text evidence="4">The sequence shown here is derived from an EMBL/GenBank/DDBJ whole genome shotgun (WGS) entry which is preliminary data.</text>
</comment>
<dbReference type="SUPFAM" id="SSF51556">
    <property type="entry name" value="Metallo-dependent hydrolases"/>
    <property type="match status" value="1"/>
</dbReference>
<protein>
    <recommendedName>
        <fullName evidence="3">Amidohydrolase-related domain-containing protein</fullName>
    </recommendedName>
</protein>
<dbReference type="InterPro" id="IPR006680">
    <property type="entry name" value="Amidohydro-rel"/>
</dbReference>
<evidence type="ECO:0000313" key="5">
    <source>
        <dbReference type="Proteomes" id="UP000706333"/>
    </source>
</evidence>
<sequence length="475" mass="48296">MSAPLTLRADWVLTATGMLRDGAVRLEGGRIVAVGPAAQIGGGVDLGHAVLMPGLVNAHQHGRGISQLLMGYPDATLEGWIAGRRRHGPPDIHAVTRAAAEAMLACGVTATLHANYTYATGDYEGELSAQIAAYRDAGLRATVCVGLQDRGALVYPDADAGAFAAGLPAGARALVGAGAPPYAADWAASRALMDRMQAQACDLVRVAWGPAGPQWVSDDLWSRVAHDAVARGIGVHFHLLESPAQAAAARRLYPEGTLARLRSLGVFAAPTSCAHGVHMTPGDIAIAAAEGLAVTLNPGSNLRLSNGAPPVEALRAAGVTLAVGTDNCALNDDEDLLPELRLAARLGQASVAETLAMATTGGAAAAFLAPDHGVIATGAPADLAAFALDGVAGGLPHDPARVAELVLARARGADCVLTVVAGSVRHAARAQDRARLVHWRDRAAASVAARADAAPATAVAQLQAALSAHYAARAC</sequence>
<comment type="similarity">
    <text evidence="1">Belongs to the metallo-dependent hydrolases superfamily. ATZ/TRZ family.</text>
</comment>
<name>A0A934WJ17_9RHOB</name>
<dbReference type="Gene3D" id="3.20.20.140">
    <property type="entry name" value="Metal-dependent hydrolases"/>
    <property type="match status" value="1"/>
</dbReference>
<dbReference type="PANTHER" id="PTHR43794:SF11">
    <property type="entry name" value="AMIDOHYDROLASE-RELATED DOMAIN-CONTAINING PROTEIN"/>
    <property type="match status" value="1"/>
</dbReference>
<dbReference type="Proteomes" id="UP000706333">
    <property type="component" value="Unassembled WGS sequence"/>
</dbReference>
<keyword evidence="2" id="KW-0378">Hydrolase</keyword>
<dbReference type="InterPro" id="IPR011059">
    <property type="entry name" value="Metal-dep_hydrolase_composite"/>
</dbReference>
<dbReference type="GO" id="GO:0016810">
    <property type="term" value="F:hydrolase activity, acting on carbon-nitrogen (but not peptide) bonds"/>
    <property type="evidence" value="ECO:0007669"/>
    <property type="project" value="InterPro"/>
</dbReference>
<accession>A0A934WJ17</accession>
<dbReference type="PANTHER" id="PTHR43794">
    <property type="entry name" value="AMINOHYDROLASE SSNA-RELATED"/>
    <property type="match status" value="1"/>
</dbReference>
<evidence type="ECO:0000256" key="1">
    <source>
        <dbReference type="ARBA" id="ARBA00006745"/>
    </source>
</evidence>
<dbReference type="InterPro" id="IPR050287">
    <property type="entry name" value="MTA/SAH_deaminase"/>
</dbReference>
<organism evidence="4 5">
    <name type="scientific">Rhodobaculum claviforme</name>
    <dbReference type="NCBI Taxonomy" id="1549854"/>
    <lineage>
        <taxon>Bacteria</taxon>
        <taxon>Pseudomonadati</taxon>
        <taxon>Pseudomonadota</taxon>
        <taxon>Alphaproteobacteria</taxon>
        <taxon>Rhodobacterales</taxon>
        <taxon>Paracoccaceae</taxon>
        <taxon>Rhodobaculum</taxon>
    </lineage>
</organism>
<dbReference type="EMBL" id="NHSD01000258">
    <property type="protein sequence ID" value="MBK5927556.1"/>
    <property type="molecule type" value="Genomic_DNA"/>
</dbReference>
<proteinExistence type="inferred from homology"/>